<reference evidence="2 3" key="1">
    <citation type="submission" date="2019-06" db="EMBL/GenBank/DDBJ databases">
        <title>Genomic Encyclopedia of Archaeal and Bacterial Type Strains, Phase II (KMG-II): from individual species to whole genera.</title>
        <authorList>
            <person name="Goeker M."/>
        </authorList>
    </citation>
    <scope>NUCLEOTIDE SEQUENCE [LARGE SCALE GENOMIC DNA]</scope>
    <source>
        <strain evidence="2 3">DSM 18423</strain>
    </source>
</reference>
<dbReference type="PANTHER" id="PTHR43236">
    <property type="entry name" value="ANTITOXIN HIGA1"/>
    <property type="match status" value="1"/>
</dbReference>
<keyword evidence="3" id="KW-1185">Reference proteome</keyword>
<accession>A0A543K3D2</accession>
<dbReference type="PANTHER" id="PTHR43236:SF1">
    <property type="entry name" value="BLL7220 PROTEIN"/>
    <property type="match status" value="1"/>
</dbReference>
<name>A0A543K3D2_9RHOB</name>
<evidence type="ECO:0000313" key="2">
    <source>
        <dbReference type="EMBL" id="TQM89565.1"/>
    </source>
</evidence>
<dbReference type="InterPro" id="IPR010982">
    <property type="entry name" value="Lambda_DNA-bd_dom_sf"/>
</dbReference>
<dbReference type="OrthoDB" id="9797172at2"/>
<evidence type="ECO:0000259" key="1">
    <source>
        <dbReference type="PROSITE" id="PS50943"/>
    </source>
</evidence>
<evidence type="ECO:0000313" key="3">
    <source>
        <dbReference type="Proteomes" id="UP000320582"/>
    </source>
</evidence>
<dbReference type="PROSITE" id="PS50943">
    <property type="entry name" value="HTH_CROC1"/>
    <property type="match status" value="1"/>
</dbReference>
<dbReference type="InterPro" id="IPR001387">
    <property type="entry name" value="Cro/C1-type_HTH"/>
</dbReference>
<proteinExistence type="predicted"/>
<dbReference type="SMART" id="SM00530">
    <property type="entry name" value="HTH_XRE"/>
    <property type="match status" value="1"/>
</dbReference>
<comment type="caution">
    <text evidence="2">The sequence shown here is derived from an EMBL/GenBank/DDBJ whole genome shotgun (WGS) entry which is preliminary data.</text>
</comment>
<dbReference type="Gene3D" id="1.10.260.40">
    <property type="entry name" value="lambda repressor-like DNA-binding domains"/>
    <property type="match status" value="1"/>
</dbReference>
<protein>
    <submittedName>
        <fullName evidence="2">Transcriptional regulator</fullName>
    </submittedName>
</protein>
<dbReference type="EMBL" id="VFPT01000006">
    <property type="protein sequence ID" value="TQM89565.1"/>
    <property type="molecule type" value="Genomic_DNA"/>
</dbReference>
<dbReference type="GO" id="GO:0003677">
    <property type="term" value="F:DNA binding"/>
    <property type="evidence" value="ECO:0007669"/>
    <property type="project" value="InterPro"/>
</dbReference>
<sequence>MAHPIDIHVGKRLRERRLAAGMTQSQLSDEVSVKYQQIQKYETGANRVSSSRLWEFARALKVPITFFFDGIEEQTEPSHNIAGAGGREVLALVRIFRAIPEAQRKAILDLATSLGKKSTG</sequence>
<dbReference type="InterPro" id="IPR052345">
    <property type="entry name" value="Rad_response_metalloprotease"/>
</dbReference>
<dbReference type="SUPFAM" id="SSF47413">
    <property type="entry name" value="lambda repressor-like DNA-binding domains"/>
    <property type="match status" value="1"/>
</dbReference>
<dbReference type="CDD" id="cd00093">
    <property type="entry name" value="HTH_XRE"/>
    <property type="match status" value="1"/>
</dbReference>
<feature type="domain" description="HTH cro/C1-type" evidence="1">
    <location>
        <begin position="13"/>
        <end position="67"/>
    </location>
</feature>
<dbReference type="RefSeq" id="WP_142085951.1">
    <property type="nucleotide sequence ID" value="NZ_VFPT01000006.1"/>
</dbReference>
<dbReference type="AlphaFoldDB" id="A0A543K3D2"/>
<gene>
    <name evidence="2" type="ORF">BD293_4587</name>
</gene>
<dbReference type="Proteomes" id="UP000320582">
    <property type="component" value="Unassembled WGS sequence"/>
</dbReference>
<organism evidence="2 3">
    <name type="scientific">Roseinatronobacter monicus</name>
    <dbReference type="NCBI Taxonomy" id="393481"/>
    <lineage>
        <taxon>Bacteria</taxon>
        <taxon>Pseudomonadati</taxon>
        <taxon>Pseudomonadota</taxon>
        <taxon>Alphaproteobacteria</taxon>
        <taxon>Rhodobacterales</taxon>
        <taxon>Paracoccaceae</taxon>
        <taxon>Roseinatronobacter</taxon>
    </lineage>
</organism>
<dbReference type="Pfam" id="PF01381">
    <property type="entry name" value="HTH_3"/>
    <property type="match status" value="1"/>
</dbReference>